<comment type="pathway">
    <text evidence="1 6">Purine metabolism; IMP biosynthesis via de novo pathway; N(2)-formyl-N(1)-(5-phospho-D-ribosyl)glycinamide from N(1)-(5-phospho-D-ribosyl)glycinamide (10-formyl THF route): step 1/1.</text>
</comment>
<dbReference type="CDD" id="cd08645">
    <property type="entry name" value="FMT_core_GART"/>
    <property type="match status" value="1"/>
</dbReference>
<dbReference type="PROSITE" id="PS00373">
    <property type="entry name" value="GART"/>
    <property type="match status" value="1"/>
</dbReference>
<evidence type="ECO:0000256" key="5">
    <source>
        <dbReference type="ARBA" id="ARBA00047664"/>
    </source>
</evidence>
<feature type="binding site" evidence="6">
    <location>
        <begin position="38"/>
        <end position="40"/>
    </location>
    <ligand>
        <name>N(1)-(5-phospho-beta-D-ribosyl)glycinamide</name>
        <dbReference type="ChEBI" id="CHEBI:143788"/>
    </ligand>
</feature>
<protein>
    <recommendedName>
        <fullName evidence="6">Phosphoribosylglycinamide formyltransferase</fullName>
        <ecNumber evidence="6">2.1.2.2</ecNumber>
    </recommendedName>
    <alternativeName>
        <fullName evidence="6">5'-phosphoribosylglycinamide transformylase</fullName>
    </alternativeName>
    <alternativeName>
        <fullName evidence="6">GAR transformylase</fullName>
        <shortName evidence="6">GART</shortName>
    </alternativeName>
</protein>
<dbReference type="Proteomes" id="UP000076104">
    <property type="component" value="Chromosome"/>
</dbReference>
<reference evidence="8 9" key="1">
    <citation type="submission" date="2016-03" db="EMBL/GenBank/DDBJ databases">
        <title>Genome sequencing of Psychrobacter alimentarius PAMC 27889.</title>
        <authorList>
            <person name="Lee J."/>
            <person name="Kim O.-S."/>
        </authorList>
    </citation>
    <scope>NUCLEOTIDE SEQUENCE [LARGE SCALE GENOMIC DNA]</scope>
    <source>
        <strain evidence="8 9">PAMC 27889</strain>
    </source>
</reference>
<evidence type="ECO:0000259" key="7">
    <source>
        <dbReference type="Pfam" id="PF00551"/>
    </source>
</evidence>
<feature type="active site" description="Proton donor" evidence="6">
    <location>
        <position position="138"/>
    </location>
</feature>
<evidence type="ECO:0000256" key="1">
    <source>
        <dbReference type="ARBA" id="ARBA00005054"/>
    </source>
</evidence>
<proteinExistence type="inferred from homology"/>
<comment type="catalytic activity">
    <reaction evidence="5 6">
        <text>N(1)-(5-phospho-beta-D-ribosyl)glycinamide + (6R)-10-formyltetrahydrofolate = N(2)-formyl-N(1)-(5-phospho-beta-D-ribosyl)glycinamide + (6S)-5,6,7,8-tetrahydrofolate + H(+)</text>
        <dbReference type="Rhea" id="RHEA:15053"/>
        <dbReference type="ChEBI" id="CHEBI:15378"/>
        <dbReference type="ChEBI" id="CHEBI:57453"/>
        <dbReference type="ChEBI" id="CHEBI:143788"/>
        <dbReference type="ChEBI" id="CHEBI:147286"/>
        <dbReference type="ChEBI" id="CHEBI:195366"/>
        <dbReference type="EC" id="2.1.2.2"/>
    </reaction>
</comment>
<dbReference type="InterPro" id="IPR004607">
    <property type="entry name" value="GART"/>
</dbReference>
<organism evidence="8 9">
    <name type="scientific">Psychrobacter alimentarius</name>
    <dbReference type="NCBI Taxonomy" id="261164"/>
    <lineage>
        <taxon>Bacteria</taxon>
        <taxon>Pseudomonadati</taxon>
        <taxon>Pseudomonadota</taxon>
        <taxon>Gammaproteobacteria</taxon>
        <taxon>Moraxellales</taxon>
        <taxon>Moraxellaceae</taxon>
        <taxon>Psychrobacter</taxon>
    </lineage>
</organism>
<dbReference type="SUPFAM" id="SSF53328">
    <property type="entry name" value="Formyltransferase"/>
    <property type="match status" value="1"/>
</dbReference>
<dbReference type="InterPro" id="IPR036477">
    <property type="entry name" value="Formyl_transf_N_sf"/>
</dbReference>
<keyword evidence="3 6" id="KW-0658">Purine biosynthesis</keyword>
<dbReference type="PANTHER" id="PTHR43369">
    <property type="entry name" value="PHOSPHORIBOSYLGLYCINAMIDE FORMYLTRANSFERASE"/>
    <property type="match status" value="1"/>
</dbReference>
<evidence type="ECO:0000256" key="4">
    <source>
        <dbReference type="ARBA" id="ARBA00038440"/>
    </source>
</evidence>
<feature type="site" description="Raises pKa of active site His" evidence="6">
    <location>
        <position position="174"/>
    </location>
</feature>
<dbReference type="EC" id="2.1.2.2" evidence="6"/>
<name>A0ABM5ZZZ7_9GAMM</name>
<feature type="domain" description="Formyl transferase N-terminal" evidence="7">
    <location>
        <begin position="29"/>
        <end position="209"/>
    </location>
</feature>
<dbReference type="HAMAP" id="MF_01930">
    <property type="entry name" value="PurN"/>
    <property type="match status" value="1"/>
</dbReference>
<feature type="binding site" evidence="6">
    <location>
        <position position="136"/>
    </location>
    <ligand>
        <name>(6R)-10-formyltetrahydrofolate</name>
        <dbReference type="ChEBI" id="CHEBI:195366"/>
    </ligand>
</feature>
<dbReference type="InterPro" id="IPR001555">
    <property type="entry name" value="GART_AS"/>
</dbReference>
<evidence type="ECO:0000256" key="6">
    <source>
        <dbReference type="HAMAP-Rule" id="MF_01930"/>
    </source>
</evidence>
<evidence type="ECO:0000256" key="3">
    <source>
        <dbReference type="ARBA" id="ARBA00022755"/>
    </source>
</evidence>
<comment type="caution">
    <text evidence="6">Lacks conserved residue(s) required for the propagation of feature annotation.</text>
</comment>
<dbReference type="Gene3D" id="3.40.50.170">
    <property type="entry name" value="Formyl transferase, N-terminal domain"/>
    <property type="match status" value="1"/>
</dbReference>
<accession>A0ABM5ZZZ7</accession>
<evidence type="ECO:0000313" key="9">
    <source>
        <dbReference type="Proteomes" id="UP000076104"/>
    </source>
</evidence>
<dbReference type="Pfam" id="PF00551">
    <property type="entry name" value="Formyl_trans_N"/>
    <property type="match status" value="1"/>
</dbReference>
<dbReference type="EMBL" id="CP014945">
    <property type="protein sequence ID" value="AMT97660.1"/>
    <property type="molecule type" value="Genomic_DNA"/>
</dbReference>
<evidence type="ECO:0000313" key="8">
    <source>
        <dbReference type="EMBL" id="AMT97660.1"/>
    </source>
</evidence>
<evidence type="ECO:0000256" key="2">
    <source>
        <dbReference type="ARBA" id="ARBA00022679"/>
    </source>
</evidence>
<comment type="similarity">
    <text evidence="4 6">Belongs to the GART family.</text>
</comment>
<dbReference type="PANTHER" id="PTHR43369:SF2">
    <property type="entry name" value="PHOSPHORIBOSYLGLYCINAMIDE FORMYLTRANSFERASE"/>
    <property type="match status" value="1"/>
</dbReference>
<sequence>MPVDIKSVDTMPIDTVSTNHPNQTLKPLRVAVLVSGSGSNLQVLIDAMQAGALPIEIVGVISNRDDAYAITRANAASIPVAVLSHVASGKRMGIKTFERHASEQLQAWQPDLIVLAGFMRVLSASFINNSPAPMINLHPSLLPAYKGLDTHKRVIQAGEYHHGCSIHVVTAELDAGAVLTQAVLSLDQKDTAENLQKRVQKLEHQLLPWTVLLLAKGVLSLNHGESNSQASTFLPALPLKLYLDS</sequence>
<keyword evidence="9" id="KW-1185">Reference proteome</keyword>
<keyword evidence="2 6" id="KW-0808">Transferase</keyword>
<dbReference type="InterPro" id="IPR002376">
    <property type="entry name" value="Formyl_transf_N"/>
</dbReference>
<comment type="function">
    <text evidence="6">Catalyzes the transfer of a formyl group from 10-formyltetrahydrofolate to 5-phospho-ribosyl-glycinamide (GAR), producing 5-phospho-ribosyl-N-formylglycinamide (FGAR) and tetrahydrofolate.</text>
</comment>
<feature type="binding site" evidence="6">
    <location>
        <position position="91"/>
    </location>
    <ligand>
        <name>(6R)-10-formyltetrahydrofolate</name>
        <dbReference type="ChEBI" id="CHEBI:195366"/>
    </ligand>
</feature>
<gene>
    <name evidence="6" type="primary">purN</name>
    <name evidence="8" type="ORF">A3K91_2076</name>
</gene>
<dbReference type="NCBIfam" id="TIGR00639">
    <property type="entry name" value="PurN"/>
    <property type="match status" value="1"/>
</dbReference>